<gene>
    <name evidence="3" type="ORF">GBAR_LOCUS11361</name>
</gene>
<reference evidence="3" key="1">
    <citation type="submission" date="2023-03" db="EMBL/GenBank/DDBJ databases">
        <authorList>
            <person name="Steffen K."/>
            <person name="Cardenas P."/>
        </authorList>
    </citation>
    <scope>NUCLEOTIDE SEQUENCE</scope>
</reference>
<accession>A0AA35RWW9</accession>
<comment type="caution">
    <text evidence="3">The sequence shown here is derived from an EMBL/GenBank/DDBJ whole genome shotgun (WGS) entry which is preliminary data.</text>
</comment>
<feature type="non-terminal residue" evidence="3">
    <location>
        <position position="1"/>
    </location>
</feature>
<feature type="chain" id="PRO_5041360482" description="Secreted protein" evidence="2">
    <location>
        <begin position="22"/>
        <end position="97"/>
    </location>
</feature>
<dbReference type="AlphaFoldDB" id="A0AA35RWW9"/>
<sequence length="97" mass="10919">MWVLTMLWSFLPFLCPSIGLPAICDGGSPTSGTGSLCSFQPRNSRDTEQVCHQFTVPHNRRSVREELKGPRLHKRQSTFNPKHLSMDPTPFNLAEHG</sequence>
<dbReference type="EMBL" id="CASHTH010001710">
    <property type="protein sequence ID" value="CAI8018754.1"/>
    <property type="molecule type" value="Genomic_DNA"/>
</dbReference>
<name>A0AA35RWW9_GEOBA</name>
<organism evidence="3 4">
    <name type="scientific">Geodia barretti</name>
    <name type="common">Barrett's horny sponge</name>
    <dbReference type="NCBI Taxonomy" id="519541"/>
    <lineage>
        <taxon>Eukaryota</taxon>
        <taxon>Metazoa</taxon>
        <taxon>Porifera</taxon>
        <taxon>Demospongiae</taxon>
        <taxon>Heteroscleromorpha</taxon>
        <taxon>Tetractinellida</taxon>
        <taxon>Astrophorina</taxon>
        <taxon>Geodiidae</taxon>
        <taxon>Geodia</taxon>
    </lineage>
</organism>
<evidence type="ECO:0000313" key="4">
    <source>
        <dbReference type="Proteomes" id="UP001174909"/>
    </source>
</evidence>
<evidence type="ECO:0000256" key="1">
    <source>
        <dbReference type="SAM" id="MobiDB-lite"/>
    </source>
</evidence>
<evidence type="ECO:0008006" key="5">
    <source>
        <dbReference type="Google" id="ProtNLM"/>
    </source>
</evidence>
<keyword evidence="4" id="KW-1185">Reference proteome</keyword>
<evidence type="ECO:0000313" key="3">
    <source>
        <dbReference type="EMBL" id="CAI8018754.1"/>
    </source>
</evidence>
<keyword evidence="2" id="KW-0732">Signal</keyword>
<feature type="region of interest" description="Disordered" evidence="1">
    <location>
        <begin position="65"/>
        <end position="97"/>
    </location>
</feature>
<dbReference type="Proteomes" id="UP001174909">
    <property type="component" value="Unassembled WGS sequence"/>
</dbReference>
<protein>
    <recommendedName>
        <fullName evidence="5">Secreted protein</fullName>
    </recommendedName>
</protein>
<proteinExistence type="predicted"/>
<feature type="signal peptide" evidence="2">
    <location>
        <begin position="1"/>
        <end position="21"/>
    </location>
</feature>
<evidence type="ECO:0000256" key="2">
    <source>
        <dbReference type="SAM" id="SignalP"/>
    </source>
</evidence>